<evidence type="ECO:0000256" key="2">
    <source>
        <dbReference type="ARBA" id="ARBA00022679"/>
    </source>
</evidence>
<feature type="region of interest" description="Disordered" evidence="8">
    <location>
        <begin position="394"/>
        <end position="526"/>
    </location>
</feature>
<dbReference type="InterPro" id="IPR017441">
    <property type="entry name" value="Protein_kinase_ATP_BS"/>
</dbReference>
<dbReference type="Gene3D" id="1.10.510.10">
    <property type="entry name" value="Transferase(Phosphotransferase) domain 1"/>
    <property type="match status" value="1"/>
</dbReference>
<dbReference type="InterPro" id="IPR008271">
    <property type="entry name" value="Ser/Thr_kinase_AS"/>
</dbReference>
<keyword evidence="11" id="KW-1185">Reference proteome</keyword>
<evidence type="ECO:0000259" key="9">
    <source>
        <dbReference type="PROSITE" id="PS50011"/>
    </source>
</evidence>
<feature type="compositionally biased region" description="Low complexity" evidence="8">
    <location>
        <begin position="354"/>
        <end position="363"/>
    </location>
</feature>
<dbReference type="GO" id="GO:0016301">
    <property type="term" value="F:kinase activity"/>
    <property type="evidence" value="ECO:0007669"/>
    <property type="project" value="UniProtKB-KW"/>
</dbReference>
<evidence type="ECO:0000256" key="7">
    <source>
        <dbReference type="PROSITE-ProRule" id="PRU10141"/>
    </source>
</evidence>
<feature type="region of interest" description="Disordered" evidence="8">
    <location>
        <begin position="346"/>
        <end position="370"/>
    </location>
</feature>
<dbReference type="SUPFAM" id="SSF56112">
    <property type="entry name" value="Protein kinase-like (PK-like)"/>
    <property type="match status" value="1"/>
</dbReference>
<dbReference type="PROSITE" id="PS00108">
    <property type="entry name" value="PROTEIN_KINASE_ST"/>
    <property type="match status" value="1"/>
</dbReference>
<evidence type="ECO:0000256" key="6">
    <source>
        <dbReference type="ARBA" id="ARBA00030237"/>
    </source>
</evidence>
<evidence type="ECO:0000256" key="5">
    <source>
        <dbReference type="ARBA" id="ARBA00022840"/>
    </source>
</evidence>
<organism evidence="10 11">
    <name type="scientific">Cryptococcus decagattii</name>
    <dbReference type="NCBI Taxonomy" id="1859122"/>
    <lineage>
        <taxon>Eukaryota</taxon>
        <taxon>Fungi</taxon>
        <taxon>Dikarya</taxon>
        <taxon>Basidiomycota</taxon>
        <taxon>Agaricomycotina</taxon>
        <taxon>Tremellomycetes</taxon>
        <taxon>Tremellales</taxon>
        <taxon>Cryptococcaceae</taxon>
        <taxon>Cryptococcus</taxon>
        <taxon>Cryptococcus gattii species complex</taxon>
    </lineage>
</organism>
<reference evidence="10 11" key="1">
    <citation type="submission" date="2024-01" db="EMBL/GenBank/DDBJ databases">
        <title>Comparative genomics of Cryptococcus and Kwoniella reveals pathogenesis evolution and contrasting modes of karyotype evolution via chromosome fusion or intercentromeric recombination.</title>
        <authorList>
            <person name="Coelho M.A."/>
            <person name="David-Palma M."/>
            <person name="Shea T."/>
            <person name="Bowers K."/>
            <person name="McGinley-Smith S."/>
            <person name="Mohammad A.W."/>
            <person name="Gnirke A."/>
            <person name="Yurkov A.M."/>
            <person name="Nowrousian M."/>
            <person name="Sun S."/>
            <person name="Cuomo C.A."/>
            <person name="Heitman J."/>
        </authorList>
    </citation>
    <scope>NUCLEOTIDE SEQUENCE [LARGE SCALE GENOMIC DNA]</scope>
    <source>
        <strain evidence="10 11">7685027</strain>
    </source>
</reference>
<sequence>MPDSNSQGPKEKESGHHRSHKERIGNYVVGAEIGRGSFATVYKGYRSKTKVPIAIKAVSRQKLTSKLLENLESEINILKVINHRNIVSLTDCFKNDTHIYLVMEYCSGSDLSVYIKQRGNISTLDFVPKPGSSMALLPTNDEGKIYWPHPPTGGLDERVTRSFLGQLAQAIKFLRAQDLMHRDIKPQNLLLQPATETEIAEGHPYGIPVLKVADFGFARILPAAAMAETLCGSPLYMAPEILRYEKYDAKADLWSVGAVLFEMSVGRPPFRANNHVELLRRIEKSNDNIVFPDEKERDSKSSDETSIPVSPDIKALIRALLKRKPNDRMGFGDFFNCGVWDGHMAESTEEESSSLDVSTDSSTGLGESDRIRQMMASTEQSKDRLIPTRAPQPLAADAALNPQPAVLISRDTPEDRSRFSTPPSRPTPTRRSTPKYYVGDAPSAEPTAIIPPTPPFAPTPTPAPAPEPGLATQQSPTSRANPRPIITATSSVQRRMSGKGDGREASSVEESVPLTPPFTGPSPTMPRLSRGIGEGSPLAAAPPITMGPDRKVERSSALEGSSSGVGTDYVVVEKQTVEINALADELDQASKRPIIRRSSRGSVVSRPVSSFKPISPTVAKNDPALGPVSYSPPFALSSTPPFAMQAPRHTSGVNSFPRNPSFPSNLNAFPPTTISPSPSYGQDAAARFGVSPGSLQTGALARALTNTAIRLIGTSANTAATAIARATAKRRPNIVRVSDMDADEDDLLCTIEDLARKAFVLFELADERLLAQTQLAQTARTSGTPTGLTGTTPPFSMQAAAAAAAQAGSRRKSSSSSMNSEVWILRQQEAAANDAVVLYMKSLAFIVKAMDKVKRYWKNRTESYDGYVASQELNEMGQWLRARFNEVFEKAEWAKTQAGDTLLFPDWLVHDKARDTSRQAAVAELQGDLTTAEQGYETSLWLLQALLDESVYENGIIPDEDRVAYERLMVPIKIRLDALRKKLTDSSGVTAK</sequence>
<dbReference type="PANTHER" id="PTHR24348">
    <property type="entry name" value="SERINE/THREONINE-PROTEIN KINASE UNC-51-RELATED"/>
    <property type="match status" value="1"/>
</dbReference>
<feature type="compositionally biased region" description="Pro residues" evidence="8">
    <location>
        <begin position="514"/>
        <end position="524"/>
    </location>
</feature>
<evidence type="ECO:0000313" key="10">
    <source>
        <dbReference type="EMBL" id="WVO19479.1"/>
    </source>
</evidence>
<dbReference type="EC" id="2.7.11.1" evidence="1"/>
<dbReference type="EMBL" id="CP143806">
    <property type="protein sequence ID" value="WVO19479.1"/>
    <property type="molecule type" value="Genomic_DNA"/>
</dbReference>
<dbReference type="Proteomes" id="UP001432216">
    <property type="component" value="Chromosome 1"/>
</dbReference>
<dbReference type="CDD" id="cd14009">
    <property type="entry name" value="STKc_ATG1_ULK_like"/>
    <property type="match status" value="1"/>
</dbReference>
<dbReference type="Pfam" id="PF00069">
    <property type="entry name" value="Pkinase"/>
    <property type="match status" value="1"/>
</dbReference>
<dbReference type="Pfam" id="PF21127">
    <property type="entry name" value="ATG1-like_MIT2"/>
    <property type="match status" value="1"/>
</dbReference>
<dbReference type="InterPro" id="IPR048941">
    <property type="entry name" value="ATG1-like_MIT2"/>
</dbReference>
<dbReference type="GeneID" id="89987541"/>
<dbReference type="RefSeq" id="XP_064718719.1">
    <property type="nucleotide sequence ID" value="XM_064862647.1"/>
</dbReference>
<dbReference type="InterPro" id="IPR011009">
    <property type="entry name" value="Kinase-like_dom_sf"/>
</dbReference>
<dbReference type="SMART" id="SM00220">
    <property type="entry name" value="S_TKc"/>
    <property type="match status" value="1"/>
</dbReference>
<proteinExistence type="predicted"/>
<feature type="region of interest" description="Disordered" evidence="8">
    <location>
        <begin position="539"/>
        <end position="564"/>
    </location>
</feature>
<dbReference type="PROSITE" id="PS50011">
    <property type="entry name" value="PROTEIN_KINASE_DOM"/>
    <property type="match status" value="1"/>
</dbReference>
<keyword evidence="4 10" id="KW-0418">Kinase</keyword>
<feature type="domain" description="Protein kinase" evidence="9">
    <location>
        <begin position="27"/>
        <end position="346"/>
    </location>
</feature>
<dbReference type="Gene3D" id="3.30.200.20">
    <property type="entry name" value="Phosphorylase Kinase, domain 1"/>
    <property type="match status" value="1"/>
</dbReference>
<dbReference type="PROSITE" id="PS00107">
    <property type="entry name" value="PROTEIN_KINASE_ATP"/>
    <property type="match status" value="1"/>
</dbReference>
<evidence type="ECO:0000256" key="3">
    <source>
        <dbReference type="ARBA" id="ARBA00022741"/>
    </source>
</evidence>
<feature type="binding site" evidence="7">
    <location>
        <position position="56"/>
    </location>
    <ligand>
        <name>ATP</name>
        <dbReference type="ChEBI" id="CHEBI:30616"/>
    </ligand>
</feature>
<name>A0ABZ2ALZ8_9TREE</name>
<evidence type="ECO:0000256" key="4">
    <source>
        <dbReference type="ARBA" id="ARBA00022777"/>
    </source>
</evidence>
<evidence type="ECO:0000256" key="8">
    <source>
        <dbReference type="SAM" id="MobiDB-lite"/>
    </source>
</evidence>
<dbReference type="InterPro" id="IPR022708">
    <property type="entry name" value="Atg1-like_tMIT"/>
</dbReference>
<dbReference type="PANTHER" id="PTHR24348:SF22">
    <property type="entry name" value="NON-SPECIFIC SERINE_THREONINE PROTEIN KINASE"/>
    <property type="match status" value="1"/>
</dbReference>
<keyword evidence="5 7" id="KW-0067">ATP-binding</keyword>
<keyword evidence="3 7" id="KW-0547">Nucleotide-binding</keyword>
<evidence type="ECO:0000313" key="11">
    <source>
        <dbReference type="Proteomes" id="UP001432216"/>
    </source>
</evidence>
<dbReference type="InterPro" id="IPR045269">
    <property type="entry name" value="Atg1-like"/>
</dbReference>
<feature type="compositionally biased region" description="Pro residues" evidence="8">
    <location>
        <begin position="449"/>
        <end position="467"/>
    </location>
</feature>
<evidence type="ECO:0000256" key="1">
    <source>
        <dbReference type="ARBA" id="ARBA00012513"/>
    </source>
</evidence>
<accession>A0ABZ2ALZ8</accession>
<feature type="region of interest" description="Disordered" evidence="8">
    <location>
        <begin position="1"/>
        <end position="21"/>
    </location>
</feature>
<feature type="compositionally biased region" description="Polar residues" evidence="8">
    <location>
        <begin position="471"/>
        <end position="480"/>
    </location>
</feature>
<gene>
    <name evidence="10" type="ORF">IAS62_000765</name>
</gene>
<protein>
    <recommendedName>
        <fullName evidence="1">non-specific serine/threonine protein kinase</fullName>
        <ecNumber evidence="1">2.7.11.1</ecNumber>
    </recommendedName>
    <alternativeName>
        <fullName evidence="6">Autophagy-related protein 1</fullName>
    </alternativeName>
</protein>
<dbReference type="InterPro" id="IPR000719">
    <property type="entry name" value="Prot_kinase_dom"/>
</dbReference>
<keyword evidence="2" id="KW-0808">Transferase</keyword>
<feature type="compositionally biased region" description="Low complexity" evidence="8">
    <location>
        <begin position="419"/>
        <end position="431"/>
    </location>
</feature>
<dbReference type="Pfam" id="PF12063">
    <property type="entry name" value="ATG1-like_MIT1"/>
    <property type="match status" value="1"/>
</dbReference>